<comment type="caution">
    <text evidence="1">The sequence shown here is derived from an EMBL/GenBank/DDBJ whole genome shotgun (WGS) entry which is preliminary data.</text>
</comment>
<dbReference type="GO" id="GO:0016740">
    <property type="term" value="F:transferase activity"/>
    <property type="evidence" value="ECO:0007669"/>
    <property type="project" value="UniProtKB-KW"/>
</dbReference>
<dbReference type="Proteomes" id="UP000321899">
    <property type="component" value="Unassembled WGS sequence"/>
</dbReference>
<organism evidence="1 2">
    <name type="scientific">Desulfobotulus mexicanus</name>
    <dbReference type="NCBI Taxonomy" id="2586642"/>
    <lineage>
        <taxon>Bacteria</taxon>
        <taxon>Pseudomonadati</taxon>
        <taxon>Thermodesulfobacteriota</taxon>
        <taxon>Desulfobacteria</taxon>
        <taxon>Desulfobacterales</taxon>
        <taxon>Desulfobacteraceae</taxon>
        <taxon>Desulfobotulus</taxon>
    </lineage>
</organism>
<evidence type="ECO:0000313" key="2">
    <source>
        <dbReference type="Proteomes" id="UP000321899"/>
    </source>
</evidence>
<dbReference type="AlphaFoldDB" id="A0A5Q4VEG5"/>
<dbReference type="EMBL" id="VDMB01000001">
    <property type="protein sequence ID" value="TYT76035.1"/>
    <property type="molecule type" value="Genomic_DNA"/>
</dbReference>
<evidence type="ECO:0000313" key="1">
    <source>
        <dbReference type="EMBL" id="TYT76035.1"/>
    </source>
</evidence>
<sequence length="275" mass="31877">MNQSRKNPAHSVFQRLLNFARINRVDFNLLLSRYGMERFLYRLSVSPHSDRFVLKGASLFLVWKGQNYRVTRDVDFLGFGSSNIRQLADEFSEICRIEFQDDGMIYLPESLNAEGIRDNQEYDGVRISLVGLLNQARIPLQIDIGFGDAVTPAPEKIEYPTIFDSPPPVLKAYPRYTLVAEKVEAMVRLGMANSRMKDFYDIWLVSKLFFLMGVFCYKPLRISSSGDVQLFRYQHRLPLFLHFMKIHRRKYSGKPLSKDQSPIFLLVNCLSLSLI</sequence>
<accession>A0A5Q4VEG5</accession>
<gene>
    <name evidence="1" type="ORF">FIM25_00320</name>
</gene>
<dbReference type="OrthoDB" id="9808443at2"/>
<name>A0A5Q4VEG5_9BACT</name>
<keyword evidence="2" id="KW-1185">Reference proteome</keyword>
<keyword evidence="1" id="KW-0808">Transferase</keyword>
<dbReference type="Pfam" id="PF08843">
    <property type="entry name" value="AbiEii"/>
    <property type="match status" value="1"/>
</dbReference>
<reference evidence="1 2" key="1">
    <citation type="submission" date="2019-06" db="EMBL/GenBank/DDBJ databases">
        <title>Desulfobotulus mexicanus sp. nov., a novel sulfate-reducing bacterium isolated from the sediment of an alkaline crater lake in Mexico.</title>
        <authorList>
            <person name="Hirschler-Rea A."/>
        </authorList>
    </citation>
    <scope>NUCLEOTIDE SEQUENCE [LARGE SCALE GENOMIC DNA]</scope>
    <source>
        <strain evidence="1 2">PAR22N</strain>
    </source>
</reference>
<proteinExistence type="predicted"/>
<protein>
    <submittedName>
        <fullName evidence="1">Nucleotidyl transferase AbiEii/AbiGii toxin family protein</fullName>
    </submittedName>
</protein>
<dbReference type="InterPro" id="IPR014942">
    <property type="entry name" value="AbiEii"/>
</dbReference>